<dbReference type="Proteomes" id="UP000241771">
    <property type="component" value="Unassembled WGS sequence"/>
</dbReference>
<dbReference type="OrthoDB" id="2489132at2"/>
<evidence type="ECO:0000256" key="8">
    <source>
        <dbReference type="SAM" id="Coils"/>
    </source>
</evidence>
<dbReference type="CDD" id="cd06225">
    <property type="entry name" value="HAMP"/>
    <property type="match status" value="1"/>
</dbReference>
<evidence type="ECO:0000256" key="2">
    <source>
        <dbReference type="ARBA" id="ARBA00022692"/>
    </source>
</evidence>
<dbReference type="PANTHER" id="PTHR32089">
    <property type="entry name" value="METHYL-ACCEPTING CHEMOTAXIS PROTEIN MCPB"/>
    <property type="match status" value="1"/>
</dbReference>
<dbReference type="Pfam" id="PF00672">
    <property type="entry name" value="HAMP"/>
    <property type="match status" value="1"/>
</dbReference>
<evidence type="ECO:0000259" key="11">
    <source>
        <dbReference type="PROSITE" id="PS50885"/>
    </source>
</evidence>
<dbReference type="InterPro" id="IPR004089">
    <property type="entry name" value="MCPsignal_dom"/>
</dbReference>
<evidence type="ECO:0000256" key="3">
    <source>
        <dbReference type="ARBA" id="ARBA00022989"/>
    </source>
</evidence>
<dbReference type="PROSITE" id="PS50111">
    <property type="entry name" value="CHEMOTAXIS_TRANSDUC_2"/>
    <property type="match status" value="1"/>
</dbReference>
<dbReference type="SUPFAM" id="SSF58104">
    <property type="entry name" value="Methyl-accepting chemotaxis protein (MCP) signaling domain"/>
    <property type="match status" value="1"/>
</dbReference>
<feature type="domain" description="HAMP" evidence="11">
    <location>
        <begin position="161"/>
        <end position="213"/>
    </location>
</feature>
<evidence type="ECO:0000313" key="13">
    <source>
        <dbReference type="Proteomes" id="UP000241771"/>
    </source>
</evidence>
<dbReference type="Pfam" id="PF00015">
    <property type="entry name" value="MCPsignal"/>
    <property type="match status" value="1"/>
</dbReference>
<evidence type="ECO:0000256" key="1">
    <source>
        <dbReference type="ARBA" id="ARBA00004141"/>
    </source>
</evidence>
<dbReference type="PROSITE" id="PS50885">
    <property type="entry name" value="HAMP"/>
    <property type="match status" value="1"/>
</dbReference>
<comment type="similarity">
    <text evidence="6">Belongs to the methyl-accepting chemotaxis (MCP) protein family.</text>
</comment>
<protein>
    <submittedName>
        <fullName evidence="12">Methyl-accepting chemotaxis protein</fullName>
    </submittedName>
</protein>
<keyword evidence="2 9" id="KW-0812">Transmembrane</keyword>
<dbReference type="PRINTS" id="PR00260">
    <property type="entry name" value="CHEMTRNSDUCR"/>
</dbReference>
<keyword evidence="13" id="KW-1185">Reference proteome</keyword>
<evidence type="ECO:0000259" key="10">
    <source>
        <dbReference type="PROSITE" id="PS50111"/>
    </source>
</evidence>
<evidence type="ECO:0000256" key="9">
    <source>
        <dbReference type="SAM" id="Phobius"/>
    </source>
</evidence>
<name>A0A2T3NGL7_9GAMM</name>
<comment type="caution">
    <text evidence="12">The sequence shown here is derived from an EMBL/GenBank/DDBJ whole genome shotgun (WGS) entry which is preliminary data.</text>
</comment>
<reference evidence="12 13" key="1">
    <citation type="submission" date="2018-01" db="EMBL/GenBank/DDBJ databases">
        <title>Whole genome sequencing of Histamine producing bacteria.</title>
        <authorList>
            <person name="Butler K."/>
        </authorList>
    </citation>
    <scope>NUCLEOTIDE SEQUENCE [LARGE SCALE GENOMIC DNA]</scope>
    <source>
        <strain evidence="12 13">DSM 100436</strain>
    </source>
</reference>
<sequence length="493" mass="53920">MRLFNSITKKLVVTACLLFLVAGVLVTSINLMMVRDSASADSLDIHQERLDGLAIMLAAPLYNLDNPQIDAIAQLTMESSYIEGLYIEDNLNNPVLSLGNPNDQATPIEVFYREMLVGRFKVTFNEFLVDSAVKNSFYSQLYLVAAFILLIVLMLLVTVRALISKPLSEMQQGMETVANGQLSYQFRYQRNDEVGLFSSILNRFTGHVRGALVNVQQAGTAVAEQNRTLSRVIGSVIERNHTEQAQAELLSSSVTELSASAAEIAQKCTQTSAISSDMHQQLSICSGHSEKAESYLHDIGCELTNSNETIASLRGNTDAISQISKMISEIADQTNLLALNAAIEAARAGEFGRGFAVVADEVRSLAMKTQSSVTEIHDLVQALQNNVDETTERMDKNIIASENAISEYQQVRQALETCLAKMDTLEEMNHEVAEVSSQQSDVTESIGQSVLELNNMVSMAAENVAELEVAEATVNQQVEALQSSLTGFDLKTQ</sequence>
<accession>A0A2T3NGL7</accession>
<dbReference type="GO" id="GO:0006935">
    <property type="term" value="P:chemotaxis"/>
    <property type="evidence" value="ECO:0007669"/>
    <property type="project" value="InterPro"/>
</dbReference>
<dbReference type="GO" id="GO:0016020">
    <property type="term" value="C:membrane"/>
    <property type="evidence" value="ECO:0007669"/>
    <property type="project" value="UniProtKB-SubCell"/>
</dbReference>
<keyword evidence="4 9" id="KW-0472">Membrane</keyword>
<evidence type="ECO:0000256" key="6">
    <source>
        <dbReference type="ARBA" id="ARBA00029447"/>
    </source>
</evidence>
<dbReference type="RefSeq" id="WP_036820126.1">
    <property type="nucleotide sequence ID" value="NZ_JGVO01000257.1"/>
</dbReference>
<dbReference type="SMART" id="SM00283">
    <property type="entry name" value="MA"/>
    <property type="match status" value="1"/>
</dbReference>
<feature type="coiled-coil region" evidence="8">
    <location>
        <begin position="373"/>
        <end position="428"/>
    </location>
</feature>
<feature type="transmembrane region" description="Helical" evidence="9">
    <location>
        <begin position="141"/>
        <end position="163"/>
    </location>
</feature>
<keyword evidence="3 9" id="KW-1133">Transmembrane helix</keyword>
<dbReference type="SMART" id="SM00304">
    <property type="entry name" value="HAMP"/>
    <property type="match status" value="1"/>
</dbReference>
<comment type="subcellular location">
    <subcellularLocation>
        <location evidence="1">Membrane</location>
        <topology evidence="1">Multi-pass membrane protein</topology>
    </subcellularLocation>
</comment>
<evidence type="ECO:0000256" key="7">
    <source>
        <dbReference type="PROSITE-ProRule" id="PRU00284"/>
    </source>
</evidence>
<dbReference type="GO" id="GO:0004888">
    <property type="term" value="F:transmembrane signaling receptor activity"/>
    <property type="evidence" value="ECO:0007669"/>
    <property type="project" value="InterPro"/>
</dbReference>
<dbReference type="InterPro" id="IPR003660">
    <property type="entry name" value="HAMP_dom"/>
</dbReference>
<evidence type="ECO:0000256" key="4">
    <source>
        <dbReference type="ARBA" id="ARBA00023136"/>
    </source>
</evidence>
<dbReference type="InterPro" id="IPR004090">
    <property type="entry name" value="Chemotax_Me-accpt_rcpt"/>
</dbReference>
<keyword evidence="5 7" id="KW-0807">Transducer</keyword>
<keyword evidence="8" id="KW-0175">Coiled coil</keyword>
<dbReference type="GO" id="GO:0007165">
    <property type="term" value="P:signal transduction"/>
    <property type="evidence" value="ECO:0007669"/>
    <property type="project" value="UniProtKB-KW"/>
</dbReference>
<feature type="domain" description="Methyl-accepting transducer" evidence="10">
    <location>
        <begin position="218"/>
        <end position="454"/>
    </location>
</feature>
<dbReference type="EMBL" id="PYMA01000019">
    <property type="protein sequence ID" value="PSW13936.1"/>
    <property type="molecule type" value="Genomic_DNA"/>
</dbReference>
<proteinExistence type="inferred from homology"/>
<dbReference type="Gene3D" id="1.10.287.950">
    <property type="entry name" value="Methyl-accepting chemotaxis protein"/>
    <property type="match status" value="1"/>
</dbReference>
<dbReference type="AlphaFoldDB" id="A0A2T3NGL7"/>
<dbReference type="PANTHER" id="PTHR32089:SF119">
    <property type="entry name" value="METHYL-ACCEPTING CHEMOTAXIS PROTEIN CTPL"/>
    <property type="match status" value="1"/>
</dbReference>
<gene>
    <name evidence="12" type="ORF">C9I98_22185</name>
</gene>
<evidence type="ECO:0000313" key="12">
    <source>
        <dbReference type="EMBL" id="PSW13936.1"/>
    </source>
</evidence>
<evidence type="ECO:0000256" key="5">
    <source>
        <dbReference type="ARBA" id="ARBA00023224"/>
    </source>
</evidence>
<organism evidence="12 13">
    <name type="scientific">Photobacterium sanctipauli</name>
    <dbReference type="NCBI Taxonomy" id="1342794"/>
    <lineage>
        <taxon>Bacteria</taxon>
        <taxon>Pseudomonadati</taxon>
        <taxon>Pseudomonadota</taxon>
        <taxon>Gammaproteobacteria</taxon>
        <taxon>Vibrionales</taxon>
        <taxon>Vibrionaceae</taxon>
        <taxon>Photobacterium</taxon>
    </lineage>
</organism>